<reference evidence="10 11" key="1">
    <citation type="journal article" date="2006" name="Science">
        <title>Phytophthora genome sequences uncover evolutionary origins and mechanisms of pathogenesis.</title>
        <authorList>
            <person name="Tyler B.M."/>
            <person name="Tripathy S."/>
            <person name="Zhang X."/>
            <person name="Dehal P."/>
            <person name="Jiang R.H."/>
            <person name="Aerts A."/>
            <person name="Arredondo F.D."/>
            <person name="Baxter L."/>
            <person name="Bensasson D."/>
            <person name="Beynon J.L."/>
            <person name="Chapman J."/>
            <person name="Damasceno C.M."/>
            <person name="Dorrance A.E."/>
            <person name="Dou D."/>
            <person name="Dickerman A.W."/>
            <person name="Dubchak I.L."/>
            <person name="Garbelotto M."/>
            <person name="Gijzen M."/>
            <person name="Gordon S.G."/>
            <person name="Govers F."/>
            <person name="Grunwald N.J."/>
            <person name="Huang W."/>
            <person name="Ivors K.L."/>
            <person name="Jones R.W."/>
            <person name="Kamoun S."/>
            <person name="Krampis K."/>
            <person name="Lamour K.H."/>
            <person name="Lee M.K."/>
            <person name="McDonald W.H."/>
            <person name="Medina M."/>
            <person name="Meijer H.J."/>
            <person name="Nordberg E.K."/>
            <person name="Maclean D.J."/>
            <person name="Ospina-Giraldo M.D."/>
            <person name="Morris P.F."/>
            <person name="Phuntumart V."/>
            <person name="Putnam N.H."/>
            <person name="Rash S."/>
            <person name="Rose J.K."/>
            <person name="Sakihama Y."/>
            <person name="Salamov A.A."/>
            <person name="Savidor A."/>
            <person name="Scheuring C.F."/>
            <person name="Smith B.M."/>
            <person name="Sobral B.W."/>
            <person name="Terry A."/>
            <person name="Torto-Alalibo T.A."/>
            <person name="Win J."/>
            <person name="Xu Z."/>
            <person name="Zhang H."/>
            <person name="Grigoriev I.V."/>
            <person name="Rokhsar D.S."/>
            <person name="Boore J.L."/>
        </authorList>
    </citation>
    <scope>NUCLEOTIDE SEQUENCE [LARGE SCALE GENOMIC DNA]</scope>
    <source>
        <strain evidence="10 11">P6497</strain>
    </source>
</reference>
<keyword evidence="11" id="KW-1185">Reference proteome</keyword>
<accession>G5AE57</accession>
<evidence type="ECO:0000259" key="9">
    <source>
        <dbReference type="PROSITE" id="PS50240"/>
    </source>
</evidence>
<evidence type="ECO:0000256" key="4">
    <source>
        <dbReference type="ARBA" id="ARBA00022729"/>
    </source>
</evidence>
<dbReference type="CDD" id="cd00190">
    <property type="entry name" value="Tryp_SPc"/>
    <property type="match status" value="1"/>
</dbReference>
<dbReference type="STRING" id="1094619.G5AE57"/>
<sequence>MKLTSILTIASVVFAFVQGGSSYATSPVTIVAPGNNETQAEPSYVYSNLSVSELTPANGSSETIPISPKTTSIVPSGSKTYAAGLRSSAAGNNFCTAALISPTHLLADGEQIKVVAILQHPKSSSANFSSDVAILKLERPSKFKPVALATADDSDVKDGEWAAKMGWDTAGEGTMANELSRANVQLMSNANCAKETTIDDTMLCSRGVANETSCTGDYGGPVVVERPSGDVVVGVVSWGNDCGQPGYPSIYSSVSSARAWIESVASGVCFH</sequence>
<dbReference type="SMR" id="G5AE57"/>
<evidence type="ECO:0000256" key="8">
    <source>
        <dbReference type="SAM" id="SignalP"/>
    </source>
</evidence>
<dbReference type="SMART" id="SM00020">
    <property type="entry name" value="Tryp_SPc"/>
    <property type="match status" value="1"/>
</dbReference>
<keyword evidence="5" id="KW-0843">Virulence</keyword>
<dbReference type="Proteomes" id="UP000002640">
    <property type="component" value="Unassembled WGS sequence"/>
</dbReference>
<protein>
    <recommendedName>
        <fullName evidence="9">Peptidase S1 domain-containing protein</fullName>
    </recommendedName>
</protein>
<gene>
    <name evidence="10" type="ORF">PHYSODRAFT_341722</name>
</gene>
<dbReference type="Pfam" id="PF00089">
    <property type="entry name" value="Trypsin"/>
    <property type="match status" value="1"/>
</dbReference>
<dbReference type="RefSeq" id="XP_009538356.1">
    <property type="nucleotide sequence ID" value="XM_009540061.1"/>
</dbReference>
<keyword evidence="3" id="KW-0964">Secreted</keyword>
<dbReference type="GO" id="GO:0005576">
    <property type="term" value="C:extracellular region"/>
    <property type="evidence" value="ECO:0007669"/>
    <property type="project" value="UniProtKB-SubCell"/>
</dbReference>
<keyword evidence="6" id="KW-1015">Disulfide bond</keyword>
<organism evidence="10 11">
    <name type="scientific">Phytophthora sojae (strain P6497)</name>
    <name type="common">Soybean stem and root rot agent</name>
    <name type="synonym">Phytophthora megasperma f. sp. glycines</name>
    <dbReference type="NCBI Taxonomy" id="1094619"/>
    <lineage>
        <taxon>Eukaryota</taxon>
        <taxon>Sar</taxon>
        <taxon>Stramenopiles</taxon>
        <taxon>Oomycota</taxon>
        <taxon>Peronosporomycetes</taxon>
        <taxon>Peronosporales</taxon>
        <taxon>Peronosporaceae</taxon>
        <taxon>Phytophthora</taxon>
    </lineage>
</organism>
<keyword evidence="4 8" id="KW-0732">Signal</keyword>
<dbReference type="AlphaFoldDB" id="G5AE57"/>
<comment type="similarity">
    <text evidence="2">Belongs to the peptidase S1 family.</text>
</comment>
<dbReference type="KEGG" id="psoj:PHYSODRAFT_341722"/>
<dbReference type="EMBL" id="JH159164">
    <property type="protein sequence ID" value="EGZ06459.1"/>
    <property type="molecule type" value="Genomic_DNA"/>
</dbReference>
<evidence type="ECO:0000256" key="6">
    <source>
        <dbReference type="ARBA" id="ARBA00023157"/>
    </source>
</evidence>
<dbReference type="InParanoid" id="G5AE57"/>
<dbReference type="PRINTS" id="PR00722">
    <property type="entry name" value="CHYMOTRYPSIN"/>
</dbReference>
<evidence type="ECO:0000256" key="2">
    <source>
        <dbReference type="ARBA" id="ARBA00007664"/>
    </source>
</evidence>
<evidence type="ECO:0000256" key="3">
    <source>
        <dbReference type="ARBA" id="ARBA00022525"/>
    </source>
</evidence>
<dbReference type="GO" id="GO:0006508">
    <property type="term" value="P:proteolysis"/>
    <property type="evidence" value="ECO:0007669"/>
    <property type="project" value="InterPro"/>
</dbReference>
<dbReference type="InterPro" id="IPR009003">
    <property type="entry name" value="Peptidase_S1_PA"/>
</dbReference>
<dbReference type="GeneID" id="20648131"/>
<evidence type="ECO:0000313" key="11">
    <source>
        <dbReference type="Proteomes" id="UP000002640"/>
    </source>
</evidence>
<feature type="signal peptide" evidence="8">
    <location>
        <begin position="1"/>
        <end position="19"/>
    </location>
</feature>
<dbReference type="InterPro" id="IPR043504">
    <property type="entry name" value="Peptidase_S1_PA_chymotrypsin"/>
</dbReference>
<evidence type="ECO:0000256" key="7">
    <source>
        <dbReference type="ARBA" id="ARBA00023180"/>
    </source>
</evidence>
<dbReference type="SUPFAM" id="SSF50494">
    <property type="entry name" value="Trypsin-like serine proteases"/>
    <property type="match status" value="1"/>
</dbReference>
<dbReference type="Gene3D" id="2.40.10.10">
    <property type="entry name" value="Trypsin-like serine proteases"/>
    <property type="match status" value="1"/>
</dbReference>
<comment type="subcellular location">
    <subcellularLocation>
        <location evidence="1">Secreted</location>
    </subcellularLocation>
</comment>
<dbReference type="InterPro" id="IPR001254">
    <property type="entry name" value="Trypsin_dom"/>
</dbReference>
<evidence type="ECO:0000256" key="1">
    <source>
        <dbReference type="ARBA" id="ARBA00004613"/>
    </source>
</evidence>
<evidence type="ECO:0000313" key="10">
    <source>
        <dbReference type="EMBL" id="EGZ06459.1"/>
    </source>
</evidence>
<evidence type="ECO:0000256" key="5">
    <source>
        <dbReference type="ARBA" id="ARBA00023026"/>
    </source>
</evidence>
<dbReference type="InterPro" id="IPR001314">
    <property type="entry name" value="Peptidase_S1A"/>
</dbReference>
<dbReference type="GO" id="GO:0004252">
    <property type="term" value="F:serine-type endopeptidase activity"/>
    <property type="evidence" value="ECO:0007669"/>
    <property type="project" value="InterPro"/>
</dbReference>
<dbReference type="PANTHER" id="PTHR24276">
    <property type="entry name" value="POLYSERASE-RELATED"/>
    <property type="match status" value="1"/>
</dbReference>
<dbReference type="PANTHER" id="PTHR24276:SF98">
    <property type="entry name" value="FI18310P1-RELATED"/>
    <property type="match status" value="1"/>
</dbReference>
<feature type="domain" description="Peptidase S1" evidence="9">
    <location>
        <begin position="17"/>
        <end position="266"/>
    </location>
</feature>
<feature type="chain" id="PRO_5003473068" description="Peptidase S1 domain-containing protein" evidence="8">
    <location>
        <begin position="20"/>
        <end position="271"/>
    </location>
</feature>
<name>G5AE57_PHYSP</name>
<dbReference type="PROSITE" id="PS50240">
    <property type="entry name" value="TRYPSIN_DOM"/>
    <property type="match status" value="1"/>
</dbReference>
<dbReference type="InterPro" id="IPR050430">
    <property type="entry name" value="Peptidase_S1"/>
</dbReference>
<keyword evidence="7" id="KW-0325">Glycoprotein</keyword>
<proteinExistence type="inferred from homology"/>